<evidence type="ECO:0000313" key="2">
    <source>
        <dbReference type="Proteomes" id="UP000219922"/>
    </source>
</evidence>
<evidence type="ECO:0008006" key="3">
    <source>
        <dbReference type="Google" id="ProtNLM"/>
    </source>
</evidence>
<reference evidence="1 2" key="1">
    <citation type="submission" date="2017-09" db="EMBL/GenBank/DDBJ databases">
        <title>Large-scale bioinformatics analysis of Bacillus genomes uncovers conserved roles of natural products in bacterial physiology.</title>
        <authorList>
            <consortium name="Agbiome Team Llc"/>
            <person name="Bleich R.M."/>
            <person name="Grubbs K.J."/>
            <person name="Santa Maria K.C."/>
            <person name="Allen S.E."/>
            <person name="Farag S."/>
            <person name="Shank E.A."/>
            <person name="Bowers A."/>
        </authorList>
    </citation>
    <scope>NUCLEOTIDE SEQUENCE [LARGE SCALE GENOMIC DNA]</scope>
    <source>
        <strain evidence="1 2">AFS092789</strain>
    </source>
</reference>
<gene>
    <name evidence="1" type="ORF">CON36_35530</name>
</gene>
<comment type="caution">
    <text evidence="1">The sequence shown here is derived from an EMBL/GenBank/DDBJ whole genome shotgun (WGS) entry which is preliminary data.</text>
</comment>
<organism evidence="1 2">
    <name type="scientific">Bacillus cereus</name>
    <dbReference type="NCBI Taxonomy" id="1396"/>
    <lineage>
        <taxon>Bacteria</taxon>
        <taxon>Bacillati</taxon>
        <taxon>Bacillota</taxon>
        <taxon>Bacilli</taxon>
        <taxon>Bacillales</taxon>
        <taxon>Bacillaceae</taxon>
        <taxon>Bacillus</taxon>
        <taxon>Bacillus cereus group</taxon>
    </lineage>
</organism>
<sequence length="184" mass="21269">MLKKVLIGCAGVFGFLLLTAIISFSSIWTHRNEVVALDEGIKSQHVANKSEYDKMWKSFKEMAQVTDMQADDIKKVYTDIITGRYKKDENVLMKMVQENNPQLDTGVYSKLQTQIAASREQFNNSQKNISDKVREYNTAVRKYIIMNTIFRFKELDVNDYVVTSERTEKTFETGKDNEINIKGE</sequence>
<proteinExistence type="predicted"/>
<dbReference type="EMBL" id="NVMX01000260">
    <property type="protein sequence ID" value="PDZ94109.1"/>
    <property type="molecule type" value="Genomic_DNA"/>
</dbReference>
<evidence type="ECO:0000313" key="1">
    <source>
        <dbReference type="EMBL" id="PDZ94109.1"/>
    </source>
</evidence>
<accession>A0A9X6SS39</accession>
<protein>
    <recommendedName>
        <fullName evidence="3">LemA family protein</fullName>
    </recommendedName>
</protein>
<dbReference type="Proteomes" id="UP000219922">
    <property type="component" value="Unassembled WGS sequence"/>
</dbReference>
<dbReference type="RefSeq" id="WP_098007296.1">
    <property type="nucleotide sequence ID" value="NZ_NVMX01000260.1"/>
</dbReference>
<dbReference type="AlphaFoldDB" id="A0A9X6SS39"/>
<name>A0A9X6SS39_BACCE</name>